<dbReference type="CDD" id="cd00009">
    <property type="entry name" value="AAA"/>
    <property type="match status" value="1"/>
</dbReference>
<dbReference type="PRINTS" id="PR00819">
    <property type="entry name" value="CBXCFQXSUPER"/>
</dbReference>
<organism evidence="5 6">
    <name type="scientific">Streptococcus suis</name>
    <dbReference type="NCBI Taxonomy" id="1307"/>
    <lineage>
        <taxon>Bacteria</taxon>
        <taxon>Bacillati</taxon>
        <taxon>Bacillota</taxon>
        <taxon>Bacilli</taxon>
        <taxon>Lactobacillales</taxon>
        <taxon>Streptococcaceae</taxon>
        <taxon>Streptococcus</taxon>
    </lineage>
</organism>
<dbReference type="InterPro" id="IPR027417">
    <property type="entry name" value="P-loop_NTPase"/>
</dbReference>
<evidence type="ECO:0000256" key="2">
    <source>
        <dbReference type="ARBA" id="ARBA00022741"/>
    </source>
</evidence>
<dbReference type="InterPro" id="IPR003959">
    <property type="entry name" value="ATPase_AAA_core"/>
</dbReference>
<evidence type="ECO:0000313" key="5">
    <source>
        <dbReference type="EMBL" id="CYU95407.1"/>
    </source>
</evidence>
<dbReference type="AlphaFoldDB" id="A0A0Z8GAU5"/>
<keyword evidence="3" id="KW-0067">ATP-binding</keyword>
<dbReference type="RefSeq" id="WP_044750823.1">
    <property type="nucleotide sequence ID" value="NZ_CEEV01000008.1"/>
</dbReference>
<proteinExistence type="inferred from homology"/>
<dbReference type="InterPro" id="IPR050773">
    <property type="entry name" value="CbxX/CfxQ_RuBisCO_ESX"/>
</dbReference>
<keyword evidence="2" id="KW-0547">Nucleotide-binding</keyword>
<comment type="similarity">
    <text evidence="1">Belongs to the CbxX/CfxQ family.</text>
</comment>
<dbReference type="EMBL" id="FIGG01000008">
    <property type="protein sequence ID" value="CYU95407.1"/>
    <property type="molecule type" value="Genomic_DNA"/>
</dbReference>
<dbReference type="SMART" id="SM00382">
    <property type="entry name" value="AAA"/>
    <property type="match status" value="1"/>
</dbReference>
<evidence type="ECO:0000313" key="6">
    <source>
        <dbReference type="Proteomes" id="UP000072530"/>
    </source>
</evidence>
<name>A0A0Z8GAU5_STRSU</name>
<evidence type="ECO:0000259" key="4">
    <source>
        <dbReference type="SMART" id="SM00382"/>
    </source>
</evidence>
<evidence type="ECO:0000256" key="3">
    <source>
        <dbReference type="ARBA" id="ARBA00022840"/>
    </source>
</evidence>
<dbReference type="InterPro" id="IPR003593">
    <property type="entry name" value="AAA+_ATPase"/>
</dbReference>
<dbReference type="FunFam" id="3.40.50.300:FF:000216">
    <property type="entry name" value="Type VII secretion ATPase EccA"/>
    <property type="match status" value="1"/>
</dbReference>
<dbReference type="GO" id="GO:0016887">
    <property type="term" value="F:ATP hydrolysis activity"/>
    <property type="evidence" value="ECO:0007669"/>
    <property type="project" value="InterPro"/>
</dbReference>
<dbReference type="SUPFAM" id="SSF52540">
    <property type="entry name" value="P-loop containing nucleoside triphosphate hydrolases"/>
    <property type="match status" value="1"/>
</dbReference>
<dbReference type="Gene3D" id="3.40.50.300">
    <property type="entry name" value="P-loop containing nucleotide triphosphate hydrolases"/>
    <property type="match status" value="1"/>
</dbReference>
<dbReference type="InterPro" id="IPR041627">
    <property type="entry name" value="AAA_lid_6"/>
</dbReference>
<reference evidence="5 6" key="1">
    <citation type="submission" date="2016-02" db="EMBL/GenBank/DDBJ databases">
        <authorList>
            <consortium name="Pathogen Informatics"/>
        </authorList>
    </citation>
    <scope>NUCLEOTIDE SEQUENCE [LARGE SCALE GENOMIC DNA]</scope>
    <source>
        <strain evidence="5 6">LSS31</strain>
    </source>
</reference>
<dbReference type="PANTHER" id="PTHR43392:SF2">
    <property type="entry name" value="AAA-TYPE ATPASE FAMILY PROTEIN _ ANKYRIN REPEAT FAMILY PROTEIN"/>
    <property type="match status" value="1"/>
</dbReference>
<dbReference type="GO" id="GO:0005524">
    <property type="term" value="F:ATP binding"/>
    <property type="evidence" value="ECO:0007669"/>
    <property type="project" value="UniProtKB-KW"/>
</dbReference>
<accession>A0A0Z8GAU5</accession>
<dbReference type="PANTHER" id="PTHR43392">
    <property type="entry name" value="AAA-TYPE ATPASE FAMILY PROTEIN / ANKYRIN REPEAT FAMILY PROTEIN"/>
    <property type="match status" value="1"/>
</dbReference>
<feature type="domain" description="AAA+ ATPase" evidence="4">
    <location>
        <begin position="141"/>
        <end position="280"/>
    </location>
</feature>
<gene>
    <name evidence="5" type="primary">cbbX_2</name>
    <name evidence="5" type="ORF">ERS132393_01723</name>
</gene>
<dbReference type="Gene3D" id="1.10.8.60">
    <property type="match status" value="1"/>
</dbReference>
<dbReference type="Pfam" id="PF17866">
    <property type="entry name" value="AAA_lid_6"/>
    <property type="match status" value="1"/>
</dbReference>
<evidence type="ECO:0000256" key="1">
    <source>
        <dbReference type="ARBA" id="ARBA00010378"/>
    </source>
</evidence>
<sequence>MDKYGQNLIKNASKLDALTDACGEVTKLATEIAENNNKSATISLLKRLSASVDNPTYKLDIKRVAHLVKQSLIEFYGYSTIQTICNPAQNSDEDNRTLQELLDDLNALVGLERVKNTVHDLIVYQKVQNLRKERKLHSKKNTLHLAFTGNPGTGKTTVARIVGRIYKKIGLLSKGHFNEVSRTDLIAGYQGQTALKVRKVIDQAKGGVLFIDEAYSITENDHSDSYGRECLTELTKALEDYRDDLVVIVAGYTEPMNKFFESNPGLKSRFNTFIEFDDFSAVEMKNILLSMCRDNDYVLNNEVSEKIHKYLEQQVLSKDDNFANGRLVRNLYDDLVMNHARRVIKIYNPSSDDLSIIKAVDFKFDCNITEDD</sequence>
<protein>
    <submittedName>
        <fullName evidence="5">AAA ATPase</fullName>
    </submittedName>
</protein>
<dbReference type="Proteomes" id="UP000072530">
    <property type="component" value="Unassembled WGS sequence"/>
</dbReference>
<dbReference type="InterPro" id="IPR000641">
    <property type="entry name" value="CbxX/CfxQ"/>
</dbReference>
<dbReference type="Pfam" id="PF00004">
    <property type="entry name" value="AAA"/>
    <property type="match status" value="1"/>
</dbReference>